<evidence type="ECO:0000259" key="4">
    <source>
        <dbReference type="PROSITE" id="PS50977"/>
    </source>
</evidence>
<feature type="region of interest" description="Disordered" evidence="3">
    <location>
        <begin position="1"/>
        <end position="20"/>
    </location>
</feature>
<dbReference type="PANTHER" id="PTHR30055:SF235">
    <property type="entry name" value="TRANSCRIPTIONAL REGULATORY PROTEIN"/>
    <property type="match status" value="1"/>
</dbReference>
<dbReference type="Gene3D" id="1.10.10.60">
    <property type="entry name" value="Homeodomain-like"/>
    <property type="match status" value="1"/>
</dbReference>
<evidence type="ECO:0000313" key="5">
    <source>
        <dbReference type="EMBL" id="MBP2383083.1"/>
    </source>
</evidence>
<gene>
    <name evidence="5" type="ORF">JOF43_003072</name>
</gene>
<accession>A0ABS4X3N8</accession>
<dbReference type="InterPro" id="IPR036271">
    <property type="entry name" value="Tet_transcr_reg_TetR-rel_C_sf"/>
</dbReference>
<evidence type="ECO:0000313" key="6">
    <source>
        <dbReference type="Proteomes" id="UP001519290"/>
    </source>
</evidence>
<comment type="caution">
    <text evidence="5">The sequence shown here is derived from an EMBL/GenBank/DDBJ whole genome shotgun (WGS) entry which is preliminary data.</text>
</comment>
<dbReference type="InterPro" id="IPR001647">
    <property type="entry name" value="HTH_TetR"/>
</dbReference>
<keyword evidence="6" id="KW-1185">Reference proteome</keyword>
<keyword evidence="1 2" id="KW-0238">DNA-binding</keyword>
<name>A0ABS4X3N8_9MICO</name>
<dbReference type="InterPro" id="IPR009057">
    <property type="entry name" value="Homeodomain-like_sf"/>
</dbReference>
<dbReference type="SUPFAM" id="SSF48498">
    <property type="entry name" value="Tetracyclin repressor-like, C-terminal domain"/>
    <property type="match status" value="1"/>
</dbReference>
<proteinExistence type="predicted"/>
<protein>
    <submittedName>
        <fullName evidence="5">AcrR family transcriptional regulator</fullName>
    </submittedName>
</protein>
<dbReference type="Proteomes" id="UP001519290">
    <property type="component" value="Unassembled WGS sequence"/>
</dbReference>
<dbReference type="InterPro" id="IPR041678">
    <property type="entry name" value="TetR_C_16"/>
</dbReference>
<organism evidence="5 6">
    <name type="scientific">Brachybacterium sacelli</name>
    <dbReference type="NCBI Taxonomy" id="173364"/>
    <lineage>
        <taxon>Bacteria</taxon>
        <taxon>Bacillati</taxon>
        <taxon>Actinomycetota</taxon>
        <taxon>Actinomycetes</taxon>
        <taxon>Micrococcales</taxon>
        <taxon>Dermabacteraceae</taxon>
        <taxon>Brachybacterium</taxon>
    </lineage>
</organism>
<evidence type="ECO:0000256" key="1">
    <source>
        <dbReference type="ARBA" id="ARBA00023125"/>
    </source>
</evidence>
<feature type="DNA-binding region" description="H-T-H motif" evidence="2">
    <location>
        <begin position="44"/>
        <end position="63"/>
    </location>
</feature>
<dbReference type="Pfam" id="PF00440">
    <property type="entry name" value="TetR_N"/>
    <property type="match status" value="1"/>
</dbReference>
<dbReference type="PRINTS" id="PR00455">
    <property type="entry name" value="HTHTETR"/>
</dbReference>
<feature type="domain" description="HTH tetR-type" evidence="4">
    <location>
        <begin position="21"/>
        <end position="81"/>
    </location>
</feature>
<dbReference type="PANTHER" id="PTHR30055">
    <property type="entry name" value="HTH-TYPE TRANSCRIPTIONAL REGULATOR RUTR"/>
    <property type="match status" value="1"/>
</dbReference>
<dbReference type="Pfam" id="PF17920">
    <property type="entry name" value="TetR_C_16"/>
    <property type="match status" value="1"/>
</dbReference>
<evidence type="ECO:0000256" key="3">
    <source>
        <dbReference type="SAM" id="MobiDB-lite"/>
    </source>
</evidence>
<sequence>METSAEHSGPARRRGRWRTGAQSRERILEAARSCFAQRGYDRATVREIAGAAGVDPAMVHYFFGSKSRLFVTAMEFPLNPLDEIAEALDADPEELGGRIVRRFVESWDASPGAGPLAALLRSPGDVRSETMFSEYIRREIAAHLIPAISGEDPELRAELIGSHLMGLALSRYVLGLEPLASATPETLASWIGPVIQYYLAGTTP</sequence>
<dbReference type="PROSITE" id="PS50977">
    <property type="entry name" value="HTH_TETR_2"/>
    <property type="match status" value="1"/>
</dbReference>
<dbReference type="RefSeq" id="WP_209903666.1">
    <property type="nucleotide sequence ID" value="NZ_BAAAJW010000005.1"/>
</dbReference>
<dbReference type="Gene3D" id="1.10.357.10">
    <property type="entry name" value="Tetracycline Repressor, domain 2"/>
    <property type="match status" value="1"/>
</dbReference>
<reference evidence="5 6" key="1">
    <citation type="submission" date="2021-03" db="EMBL/GenBank/DDBJ databases">
        <title>Sequencing the genomes of 1000 actinobacteria strains.</title>
        <authorList>
            <person name="Klenk H.-P."/>
        </authorList>
    </citation>
    <scope>NUCLEOTIDE SEQUENCE [LARGE SCALE GENOMIC DNA]</scope>
    <source>
        <strain evidence="5 6">DSM 14566</strain>
    </source>
</reference>
<dbReference type="SUPFAM" id="SSF46689">
    <property type="entry name" value="Homeodomain-like"/>
    <property type="match status" value="1"/>
</dbReference>
<evidence type="ECO:0000256" key="2">
    <source>
        <dbReference type="PROSITE-ProRule" id="PRU00335"/>
    </source>
</evidence>
<dbReference type="InterPro" id="IPR050109">
    <property type="entry name" value="HTH-type_TetR-like_transc_reg"/>
</dbReference>
<dbReference type="EMBL" id="JAGIOD010000002">
    <property type="protein sequence ID" value="MBP2383083.1"/>
    <property type="molecule type" value="Genomic_DNA"/>
</dbReference>